<organism evidence="9 10">
    <name type="scientific">Candidatus Afipia apatlaquensis</name>
    <dbReference type="NCBI Taxonomy" id="2712852"/>
    <lineage>
        <taxon>Bacteria</taxon>
        <taxon>Pseudomonadati</taxon>
        <taxon>Pseudomonadota</taxon>
        <taxon>Alphaproteobacteria</taxon>
        <taxon>Hyphomicrobiales</taxon>
        <taxon>Nitrobacteraceae</taxon>
        <taxon>Afipia</taxon>
    </lineage>
</organism>
<proteinExistence type="predicted"/>
<protein>
    <recommendedName>
        <fullName evidence="4">dTDP-4-dehydrorhamnose 3,5-epimerase</fullName>
        <ecNumber evidence="3">5.1.3.13</ecNumber>
    </recommendedName>
    <alternativeName>
        <fullName evidence="6">Thymidine diphospho-4-keto-rhamnose 3,5-epimerase</fullName>
    </alternativeName>
    <alternativeName>
        <fullName evidence="5">dTDP-4-keto-6-deoxyglucose 3,5-epimerase</fullName>
    </alternativeName>
    <alternativeName>
        <fullName evidence="7">dTDP-6-deoxy-D-xylo-4-hexulose 3,5-epimerase</fullName>
    </alternativeName>
</protein>
<sequence length="185" mass="20429">MTTSNNSTPGTRPLTPDDFVQDAPVAAAQAPAATPVADLIDGITVTPLVTRADHRGGLTELLTTRHGPIEPIVHVYEVEAKAGSLRGWVYHRHQSDRLAFTRGRFRVVLLDIRQDSPTFNKLSVLILGKERPGLLHIPPFVVHAVQNLGEDATFINMPTGVYDPRDPDKCRLPIDDPRIPFSFRD</sequence>
<evidence type="ECO:0000256" key="2">
    <source>
        <dbReference type="ARBA" id="ARBA00001997"/>
    </source>
</evidence>
<comment type="catalytic activity">
    <reaction evidence="1">
        <text>dTDP-4-dehydro-6-deoxy-alpha-D-glucose = dTDP-4-dehydro-beta-L-rhamnose</text>
        <dbReference type="Rhea" id="RHEA:16969"/>
        <dbReference type="ChEBI" id="CHEBI:57649"/>
        <dbReference type="ChEBI" id="CHEBI:62830"/>
        <dbReference type="EC" id="5.1.3.13"/>
    </reaction>
</comment>
<feature type="site" description="Participates in a stacking interaction with the thymidine ring of dTDP-4-oxo-6-deoxyglucose" evidence="8">
    <location>
        <position position="162"/>
    </location>
</feature>
<evidence type="ECO:0000256" key="3">
    <source>
        <dbReference type="ARBA" id="ARBA00012098"/>
    </source>
</evidence>
<evidence type="ECO:0000256" key="5">
    <source>
        <dbReference type="ARBA" id="ARBA00029758"/>
    </source>
</evidence>
<dbReference type="Pfam" id="PF00908">
    <property type="entry name" value="dTDP_sugar_isom"/>
    <property type="match status" value="1"/>
</dbReference>
<dbReference type="AlphaFoldDB" id="A0A7C9VI34"/>
<dbReference type="EC" id="5.1.3.13" evidence="3"/>
<accession>A0A7C9VI34</accession>
<gene>
    <name evidence="9" type="ORF">G4V63_27675</name>
</gene>
<dbReference type="Proteomes" id="UP000480266">
    <property type="component" value="Unassembled WGS sequence"/>
</dbReference>
<evidence type="ECO:0000256" key="7">
    <source>
        <dbReference type="ARBA" id="ARBA00033311"/>
    </source>
</evidence>
<comment type="caution">
    <text evidence="9">The sequence shown here is derived from an EMBL/GenBank/DDBJ whole genome shotgun (WGS) entry which is preliminary data.</text>
</comment>
<dbReference type="InterPro" id="IPR000888">
    <property type="entry name" value="RmlC-like"/>
</dbReference>
<dbReference type="Gene3D" id="2.60.120.10">
    <property type="entry name" value="Jelly Rolls"/>
    <property type="match status" value="1"/>
</dbReference>
<evidence type="ECO:0000313" key="9">
    <source>
        <dbReference type="EMBL" id="NGX98848.1"/>
    </source>
</evidence>
<dbReference type="InterPro" id="IPR014710">
    <property type="entry name" value="RmlC-like_jellyroll"/>
</dbReference>
<evidence type="ECO:0000256" key="1">
    <source>
        <dbReference type="ARBA" id="ARBA00001298"/>
    </source>
</evidence>
<dbReference type="GO" id="GO:0005829">
    <property type="term" value="C:cytosol"/>
    <property type="evidence" value="ECO:0007669"/>
    <property type="project" value="TreeGrafter"/>
</dbReference>
<dbReference type="PANTHER" id="PTHR21047">
    <property type="entry name" value="DTDP-6-DEOXY-D-GLUCOSE-3,5 EPIMERASE"/>
    <property type="match status" value="1"/>
</dbReference>
<evidence type="ECO:0000313" key="10">
    <source>
        <dbReference type="Proteomes" id="UP000480266"/>
    </source>
</evidence>
<reference evidence="9" key="1">
    <citation type="submission" date="2020-02" db="EMBL/GenBank/DDBJ databases">
        <title>Draft genome sequence of Candidatus Afipia apatlaquensis IBT-C3, a potential strain for decolorization of textile dyes.</title>
        <authorList>
            <person name="Sanchez-Reyes A."/>
            <person name="Breton-Deval L."/>
            <person name="Mangelson H."/>
            <person name="Sanchez-Flores A."/>
        </authorList>
    </citation>
    <scope>NUCLEOTIDE SEQUENCE [LARGE SCALE GENOMIC DNA]</scope>
    <source>
        <strain evidence="9">IBT-C3</strain>
    </source>
</reference>
<keyword evidence="10" id="KW-1185">Reference proteome</keyword>
<dbReference type="PANTHER" id="PTHR21047:SF2">
    <property type="entry name" value="THYMIDINE DIPHOSPHO-4-KETO-RHAMNOSE 3,5-EPIMERASE"/>
    <property type="match status" value="1"/>
</dbReference>
<evidence type="ECO:0000256" key="6">
    <source>
        <dbReference type="ARBA" id="ARBA00031424"/>
    </source>
</evidence>
<evidence type="ECO:0000256" key="8">
    <source>
        <dbReference type="PIRSR" id="PIRSR600888-3"/>
    </source>
</evidence>
<dbReference type="EMBL" id="JAAMRR010001408">
    <property type="protein sequence ID" value="NGX98848.1"/>
    <property type="molecule type" value="Genomic_DNA"/>
</dbReference>
<dbReference type="GO" id="GO:0000271">
    <property type="term" value="P:polysaccharide biosynthetic process"/>
    <property type="evidence" value="ECO:0007669"/>
    <property type="project" value="TreeGrafter"/>
</dbReference>
<dbReference type="InterPro" id="IPR011051">
    <property type="entry name" value="RmlC_Cupin_sf"/>
</dbReference>
<name>A0A7C9VI34_9BRAD</name>
<dbReference type="GO" id="GO:0008830">
    <property type="term" value="F:dTDP-4-dehydrorhamnose 3,5-epimerase activity"/>
    <property type="evidence" value="ECO:0007669"/>
    <property type="project" value="UniProtKB-EC"/>
</dbReference>
<comment type="function">
    <text evidence="2">Catalyzes the epimerization of the C3' and C5'positions of dTDP-6-deoxy-D-xylo-4-hexulose, forming dTDP-6-deoxy-L-lyxo-4-hexulose.</text>
</comment>
<evidence type="ECO:0000256" key="4">
    <source>
        <dbReference type="ARBA" id="ARBA00019595"/>
    </source>
</evidence>
<dbReference type="SUPFAM" id="SSF51182">
    <property type="entry name" value="RmlC-like cupins"/>
    <property type="match status" value="1"/>
</dbReference>